<feature type="domain" description="4Fe-4S Wbl-type" evidence="12">
    <location>
        <begin position="41"/>
        <end position="104"/>
    </location>
</feature>
<dbReference type="GO" id="GO:0045454">
    <property type="term" value="P:cell redox homeostasis"/>
    <property type="evidence" value="ECO:0007669"/>
    <property type="project" value="TreeGrafter"/>
</dbReference>
<evidence type="ECO:0000256" key="11">
    <source>
        <dbReference type="HAMAP-Rule" id="MF_01479"/>
    </source>
</evidence>
<comment type="cofactor">
    <cofactor evidence="11">
        <name>[4Fe-4S] cluster</name>
        <dbReference type="ChEBI" id="CHEBI:49883"/>
    </cofactor>
    <text evidence="11">Binds 1 [4Fe-4S] cluster per subunit. Following nitrosylation of the [4Fe-4S] cluster binds 1 [4Fe-8(NO)] cluster per subunit.</text>
</comment>
<dbReference type="HAMAP" id="MF_01479">
    <property type="entry name" value="WhiB"/>
    <property type="match status" value="1"/>
</dbReference>
<evidence type="ECO:0000256" key="10">
    <source>
        <dbReference type="ARBA" id="ARBA00023163"/>
    </source>
</evidence>
<keyword evidence="7 11" id="KW-0805">Transcription regulation</keyword>
<keyword evidence="14" id="KW-1185">Reference proteome</keyword>
<feature type="binding site" evidence="11">
    <location>
        <position position="80"/>
    </location>
    <ligand>
        <name>[4Fe-4S] cluster</name>
        <dbReference type="ChEBI" id="CHEBI:49883"/>
    </ligand>
</feature>
<dbReference type="OrthoDB" id="4763193at2"/>
<dbReference type="GO" id="GO:0045892">
    <property type="term" value="P:negative regulation of DNA-templated transcription"/>
    <property type="evidence" value="ECO:0007669"/>
    <property type="project" value="TreeGrafter"/>
</dbReference>
<sequence>MGRCSAHGLSTRRRPGKWDDHLAEAASTAVDDRWAWADRGNCVGHQDLFYNDDHDLKGTRRKNEELAKQLCRQCPVLDQCRRYAIEERELYGVWGGMTELERHKMAGRLRTG</sequence>
<dbReference type="GO" id="GO:0005737">
    <property type="term" value="C:cytoplasm"/>
    <property type="evidence" value="ECO:0007669"/>
    <property type="project" value="UniProtKB-SubCell"/>
</dbReference>
<comment type="subcellular location">
    <subcellularLocation>
        <location evidence="1 11">Cytoplasm</location>
    </subcellularLocation>
</comment>
<dbReference type="AlphaFoldDB" id="A0A2A2WND6"/>
<keyword evidence="10 11" id="KW-0804">Transcription</keyword>
<evidence type="ECO:0000259" key="12">
    <source>
        <dbReference type="PROSITE" id="PS51674"/>
    </source>
</evidence>
<evidence type="ECO:0000313" key="14">
    <source>
        <dbReference type="Proteomes" id="UP000218810"/>
    </source>
</evidence>
<evidence type="ECO:0000256" key="5">
    <source>
        <dbReference type="ARBA" id="ARBA00023004"/>
    </source>
</evidence>
<accession>A0A2A2WND6</accession>
<evidence type="ECO:0000256" key="6">
    <source>
        <dbReference type="ARBA" id="ARBA00023014"/>
    </source>
</evidence>
<dbReference type="Pfam" id="PF02467">
    <property type="entry name" value="Whib"/>
    <property type="match status" value="1"/>
</dbReference>
<keyword evidence="3 11" id="KW-0004">4Fe-4S</keyword>
<dbReference type="PROSITE" id="PS51674">
    <property type="entry name" value="4FE4S_WBL"/>
    <property type="match status" value="1"/>
</dbReference>
<comment type="caution">
    <text evidence="13">The sequence shown here is derived from an EMBL/GenBank/DDBJ whole genome shotgun (WGS) entry which is preliminary data.</text>
</comment>
<evidence type="ECO:0000256" key="3">
    <source>
        <dbReference type="ARBA" id="ARBA00022485"/>
    </source>
</evidence>
<evidence type="ECO:0000256" key="2">
    <source>
        <dbReference type="ARBA" id="ARBA00006597"/>
    </source>
</evidence>
<protein>
    <recommendedName>
        <fullName evidence="11">Transcriptional regulator WhiB</fullName>
    </recommendedName>
</protein>
<evidence type="ECO:0000313" key="13">
    <source>
        <dbReference type="EMBL" id="PAY22553.1"/>
    </source>
</evidence>
<feature type="binding site" evidence="11">
    <location>
        <position position="42"/>
    </location>
    <ligand>
        <name>[4Fe-4S] cluster</name>
        <dbReference type="ChEBI" id="CHEBI:49883"/>
    </ligand>
</feature>
<comment type="similarity">
    <text evidence="2 11">Belongs to the WhiB family.</text>
</comment>
<evidence type="ECO:0000256" key="9">
    <source>
        <dbReference type="ARBA" id="ARBA00023157"/>
    </source>
</evidence>
<gene>
    <name evidence="11" type="primary">whiB</name>
    <name evidence="13" type="ORF">CEY15_12640</name>
</gene>
<name>A0A2A2WND6_9ACTN</name>
<evidence type="ECO:0000256" key="7">
    <source>
        <dbReference type="ARBA" id="ARBA00023015"/>
    </source>
</evidence>
<dbReference type="GO" id="GO:0035731">
    <property type="term" value="F:dinitrosyl-iron complex binding"/>
    <property type="evidence" value="ECO:0007669"/>
    <property type="project" value="UniProtKB-UniRule"/>
</dbReference>
<feature type="binding site" evidence="11">
    <location>
        <position position="71"/>
    </location>
    <ligand>
        <name>[4Fe-4S] cluster</name>
        <dbReference type="ChEBI" id="CHEBI:49883"/>
    </ligand>
</feature>
<dbReference type="GO" id="GO:0003677">
    <property type="term" value="F:DNA binding"/>
    <property type="evidence" value="ECO:0007669"/>
    <property type="project" value="UniProtKB-UniRule"/>
</dbReference>
<dbReference type="GO" id="GO:0047134">
    <property type="term" value="F:protein-disulfide reductase [NAD(P)H] activity"/>
    <property type="evidence" value="ECO:0007669"/>
    <property type="project" value="TreeGrafter"/>
</dbReference>
<dbReference type="EMBL" id="NTGA01000022">
    <property type="protein sequence ID" value="PAY22553.1"/>
    <property type="molecule type" value="Genomic_DNA"/>
</dbReference>
<dbReference type="Proteomes" id="UP000218810">
    <property type="component" value="Unassembled WGS sequence"/>
</dbReference>
<comment type="function">
    <text evidence="11">Acts as a transcriptional regulator. Probably redox-responsive. The apo- but not holo-form probably binds DNA.</text>
</comment>
<feature type="binding site" evidence="11">
    <location>
        <position position="74"/>
    </location>
    <ligand>
        <name>[4Fe-4S] cluster</name>
        <dbReference type="ChEBI" id="CHEBI:49883"/>
    </ligand>
</feature>
<dbReference type="InterPro" id="IPR003482">
    <property type="entry name" value="Whib"/>
</dbReference>
<reference evidence="14" key="1">
    <citation type="submission" date="2017-09" db="EMBL/GenBank/DDBJ databases">
        <authorList>
            <person name="Zhang Y."/>
            <person name="Huang X."/>
            <person name="Liu J."/>
            <person name="Lu L."/>
            <person name="Peng K."/>
        </authorList>
    </citation>
    <scope>NUCLEOTIDE SEQUENCE [LARGE SCALE GENOMIC DNA]</scope>
    <source>
        <strain evidence="14">S-XJ-1</strain>
    </source>
</reference>
<comment type="PTM">
    <text evidence="11">The Fe-S cluster can be nitrosylated by nitric oxide (NO).</text>
</comment>
<proteinExistence type="inferred from homology"/>
<organism evidence="13 14">
    <name type="scientific">Dietzia natronolimnaea</name>
    <dbReference type="NCBI Taxonomy" id="161920"/>
    <lineage>
        <taxon>Bacteria</taxon>
        <taxon>Bacillati</taxon>
        <taxon>Actinomycetota</taxon>
        <taxon>Actinomycetes</taxon>
        <taxon>Mycobacteriales</taxon>
        <taxon>Dietziaceae</taxon>
        <taxon>Dietzia</taxon>
    </lineage>
</organism>
<dbReference type="PANTHER" id="PTHR38839">
    <property type="entry name" value="TRANSCRIPTIONAL REGULATOR WHID-RELATED"/>
    <property type="match status" value="1"/>
</dbReference>
<comment type="PTM">
    <text evidence="11">Upon Fe-S cluster removal intramolecular disulfide bonds are formed.</text>
</comment>
<keyword evidence="11" id="KW-0963">Cytoplasm</keyword>
<dbReference type="GO" id="GO:0051539">
    <property type="term" value="F:4 iron, 4 sulfur cluster binding"/>
    <property type="evidence" value="ECO:0007669"/>
    <property type="project" value="UniProtKB-UniRule"/>
</dbReference>
<evidence type="ECO:0000256" key="1">
    <source>
        <dbReference type="ARBA" id="ARBA00004496"/>
    </source>
</evidence>
<evidence type="ECO:0000256" key="4">
    <source>
        <dbReference type="ARBA" id="ARBA00022723"/>
    </source>
</evidence>
<keyword evidence="8 11" id="KW-0238">DNA-binding</keyword>
<keyword evidence="6 11" id="KW-0411">Iron-sulfur</keyword>
<dbReference type="GO" id="GO:0046872">
    <property type="term" value="F:metal ion binding"/>
    <property type="evidence" value="ECO:0007669"/>
    <property type="project" value="UniProtKB-KW"/>
</dbReference>
<keyword evidence="5 11" id="KW-0408">Iron</keyword>
<keyword evidence="4 11" id="KW-0479">Metal-binding</keyword>
<evidence type="ECO:0000256" key="8">
    <source>
        <dbReference type="ARBA" id="ARBA00023125"/>
    </source>
</evidence>
<dbReference type="InterPro" id="IPR034768">
    <property type="entry name" value="4FE4S_WBL"/>
</dbReference>
<keyword evidence="9 11" id="KW-1015">Disulfide bond</keyword>